<gene>
    <name evidence="1" type="ORF">Defa_26100</name>
</gene>
<comment type="caution">
    <text evidence="1">The sequence shown here is derived from an EMBL/GenBank/DDBJ whole genome shotgun (WGS) entry which is preliminary data.</text>
</comment>
<reference evidence="1 2" key="1">
    <citation type="journal article" date="2025" name="Int. J. Syst. Evol. Microbiol.">
        <title>Desulfovibrio falkowii sp. nov., Porphyromonas miyakawae sp. nov., Mediterraneibacter flintii sp. nov. and Owariibacterium komagatae gen. nov., sp. nov., isolated from human faeces.</title>
        <authorList>
            <person name="Hamaguchi T."/>
            <person name="Ohara M."/>
            <person name="Hisatomi A."/>
            <person name="Sekiguchi K."/>
            <person name="Takeda J.I."/>
            <person name="Ueyama J."/>
            <person name="Ito M."/>
            <person name="Nishiwaki H."/>
            <person name="Ogi T."/>
            <person name="Hirayama M."/>
            <person name="Ohkuma M."/>
            <person name="Sakamoto M."/>
            <person name="Ohno K."/>
        </authorList>
    </citation>
    <scope>NUCLEOTIDE SEQUENCE [LARGE SCALE GENOMIC DNA]</scope>
    <source>
        <strain evidence="1 2">13CB8C</strain>
    </source>
</reference>
<organism evidence="1 2">
    <name type="scientific">Desulfovibrio falkowii</name>
    <dbReference type="NCBI Taxonomy" id="3136602"/>
    <lineage>
        <taxon>Bacteria</taxon>
        <taxon>Pseudomonadati</taxon>
        <taxon>Thermodesulfobacteriota</taxon>
        <taxon>Desulfovibrionia</taxon>
        <taxon>Desulfovibrionales</taxon>
        <taxon>Desulfovibrionaceae</taxon>
        <taxon>Desulfovibrio</taxon>
    </lineage>
</organism>
<evidence type="ECO:0000313" key="1">
    <source>
        <dbReference type="EMBL" id="GAB1255123.1"/>
    </source>
</evidence>
<name>A0ABQ0EBK2_9BACT</name>
<dbReference type="Proteomes" id="UP001628192">
    <property type="component" value="Unassembled WGS sequence"/>
</dbReference>
<protein>
    <submittedName>
        <fullName evidence="1">Uncharacterized protein</fullName>
    </submittedName>
</protein>
<evidence type="ECO:0000313" key="2">
    <source>
        <dbReference type="Proteomes" id="UP001628192"/>
    </source>
</evidence>
<accession>A0ABQ0EBK2</accession>
<proteinExistence type="predicted"/>
<sequence>MGSGGITGLGLLDEVKGRDVHRGGSTRGVTMLGRRKDKRTIRHLPWQKIAIKGVIGKKPATVDQVARRANNRRASARDESDAQTLGRHILKAGIVGHKDVEHKRT</sequence>
<keyword evidence="2" id="KW-1185">Reference proteome</keyword>
<dbReference type="EMBL" id="BAAFSG010000001">
    <property type="protein sequence ID" value="GAB1255123.1"/>
    <property type="molecule type" value="Genomic_DNA"/>
</dbReference>